<dbReference type="GO" id="GO:0005509">
    <property type="term" value="F:calcium ion binding"/>
    <property type="evidence" value="ECO:0007669"/>
    <property type="project" value="InterPro"/>
</dbReference>
<accession>A0A177B4V0</accession>
<dbReference type="CDD" id="cd22976">
    <property type="entry name" value="DD_EFCAB10"/>
    <property type="match status" value="1"/>
</dbReference>
<dbReference type="PANTHER" id="PTHR21847:SF1">
    <property type="entry name" value="EF-HAND CALCIUM-BINDING DOMAIN-CONTAINING PROTEIN 10"/>
    <property type="match status" value="1"/>
</dbReference>
<dbReference type="InterPro" id="IPR056587">
    <property type="entry name" value="EF_EFCAB10_C"/>
</dbReference>
<dbReference type="InterPro" id="IPR039879">
    <property type="entry name" value="EFC10"/>
</dbReference>
<dbReference type="PROSITE" id="PS50222">
    <property type="entry name" value="EF_HAND_2"/>
    <property type="match status" value="1"/>
</dbReference>
<name>A0A177B4V0_9BILA</name>
<dbReference type="InterPro" id="IPR002048">
    <property type="entry name" value="EF_hand_dom"/>
</dbReference>
<dbReference type="InterPro" id="IPR049760">
    <property type="entry name" value="DD_EFCAB10"/>
</dbReference>
<reference evidence="2 3" key="1">
    <citation type="submission" date="2016-04" db="EMBL/GenBank/DDBJ databases">
        <title>The genome of Intoshia linei affirms orthonectids as highly simplified spiralians.</title>
        <authorList>
            <person name="Mikhailov K.V."/>
            <person name="Slusarev G.S."/>
            <person name="Nikitin M.A."/>
            <person name="Logacheva M.D."/>
            <person name="Penin A."/>
            <person name="Aleoshin V."/>
            <person name="Panchin Y.V."/>
        </authorList>
    </citation>
    <scope>NUCLEOTIDE SEQUENCE [LARGE SCALE GENOMIC DNA]</scope>
    <source>
        <strain evidence="2">Intl2013</strain>
        <tissue evidence="2">Whole animal</tissue>
    </source>
</reference>
<evidence type="ECO:0000313" key="2">
    <source>
        <dbReference type="EMBL" id="OAF69305.1"/>
    </source>
</evidence>
<dbReference type="Proteomes" id="UP000078046">
    <property type="component" value="Unassembled WGS sequence"/>
</dbReference>
<dbReference type="EMBL" id="LWCA01000304">
    <property type="protein sequence ID" value="OAF69305.1"/>
    <property type="molecule type" value="Genomic_DNA"/>
</dbReference>
<gene>
    <name evidence="2" type="ORF">A3Q56_02883</name>
</gene>
<dbReference type="AlphaFoldDB" id="A0A177B4V0"/>
<keyword evidence="3" id="KW-1185">Reference proteome</keyword>
<comment type="caution">
    <text evidence="2">The sequence shown here is derived from an EMBL/GenBank/DDBJ whole genome shotgun (WGS) entry which is preliminary data.</text>
</comment>
<proteinExistence type="predicted"/>
<protein>
    <submittedName>
        <fullName evidence="2">EF-hand calcium-binding domain-containing protein 10</fullName>
    </submittedName>
</protein>
<evidence type="ECO:0000313" key="3">
    <source>
        <dbReference type="Proteomes" id="UP000078046"/>
    </source>
</evidence>
<dbReference type="SUPFAM" id="SSF47473">
    <property type="entry name" value="EF-hand"/>
    <property type="match status" value="1"/>
</dbReference>
<dbReference type="Pfam" id="PF24548">
    <property type="entry name" value="EF_EFCAB10_C"/>
    <property type="match status" value="1"/>
</dbReference>
<dbReference type="PANTHER" id="PTHR21847">
    <property type="entry name" value="EF-HAND CALCIUM-BINDING DOMAIN-CONTAINING PROTEIN 10"/>
    <property type="match status" value="1"/>
</dbReference>
<sequence>MTNSNLMENEATVINDPELHHICQEQKDSVAYIKMHRLDELMNSMMSALIFARPEQPKKYITTYIQNLIENRKNGSEVKGFYNEENIKYLFKMMDPVSTGFITKEQCESAFDMIGQKKYSKTYLKNFSHSRISLETFINYAAKISSDVDQNYMNTNAYKD</sequence>
<organism evidence="2 3">
    <name type="scientific">Intoshia linei</name>
    <dbReference type="NCBI Taxonomy" id="1819745"/>
    <lineage>
        <taxon>Eukaryota</taxon>
        <taxon>Metazoa</taxon>
        <taxon>Spiralia</taxon>
        <taxon>Lophotrochozoa</taxon>
        <taxon>Mesozoa</taxon>
        <taxon>Orthonectida</taxon>
        <taxon>Rhopaluridae</taxon>
        <taxon>Intoshia</taxon>
    </lineage>
</organism>
<feature type="domain" description="EF-hand" evidence="1">
    <location>
        <begin position="82"/>
        <end position="117"/>
    </location>
</feature>
<dbReference type="OrthoDB" id="10260455at2759"/>
<evidence type="ECO:0000259" key="1">
    <source>
        <dbReference type="PROSITE" id="PS50222"/>
    </source>
</evidence>
<dbReference type="SUPFAM" id="SSF47391">
    <property type="entry name" value="Dimerization-anchoring domain of cAMP-dependent PK regulatory subunit"/>
    <property type="match status" value="1"/>
</dbReference>
<dbReference type="InterPro" id="IPR011992">
    <property type="entry name" value="EF-hand-dom_pair"/>
</dbReference>
<dbReference type="Gene3D" id="1.20.890.10">
    <property type="entry name" value="cAMP-dependent protein kinase regulatory subunit, dimerization-anchoring domain"/>
    <property type="match status" value="1"/>
</dbReference>